<organism evidence="3">
    <name type="scientific">Malo kingi</name>
    <dbReference type="NCBI Taxonomy" id="500532"/>
    <lineage>
        <taxon>Eukaryota</taxon>
        <taxon>Metazoa</taxon>
        <taxon>Cnidaria</taxon>
        <taxon>Cubozoa</taxon>
        <taxon>Carybdeida</taxon>
        <taxon>Carukiidae</taxon>
        <taxon>Malo</taxon>
    </lineage>
</organism>
<dbReference type="PROSITE" id="PS01009">
    <property type="entry name" value="CRISP_1"/>
    <property type="match status" value="1"/>
</dbReference>
<dbReference type="PRINTS" id="PR00837">
    <property type="entry name" value="V5TPXLIKE"/>
</dbReference>
<protein>
    <submittedName>
        <fullName evidence="3">Pathogen-related protein-like protein</fullName>
    </submittedName>
</protein>
<dbReference type="SMART" id="SM00198">
    <property type="entry name" value="SCP"/>
    <property type="match status" value="1"/>
</dbReference>
<dbReference type="InterPro" id="IPR035940">
    <property type="entry name" value="CAP_sf"/>
</dbReference>
<dbReference type="AlphaFoldDB" id="B1A0E4"/>
<dbReference type="SUPFAM" id="SSF55797">
    <property type="entry name" value="PR-1-like"/>
    <property type="match status" value="1"/>
</dbReference>
<dbReference type="PRINTS" id="PR00838">
    <property type="entry name" value="V5ALLERGEN"/>
</dbReference>
<accession>B1A0E4</accession>
<dbReference type="GO" id="GO:0005576">
    <property type="term" value="C:extracellular region"/>
    <property type="evidence" value="ECO:0007669"/>
    <property type="project" value="InterPro"/>
</dbReference>
<dbReference type="FunFam" id="3.40.33.10:FF:000002">
    <property type="entry name" value="Golgi-associated plant pathogenesis-related protein 1"/>
    <property type="match status" value="1"/>
</dbReference>
<feature type="chain" id="PRO_5002759948" evidence="1">
    <location>
        <begin position="23"/>
        <end position="277"/>
    </location>
</feature>
<evidence type="ECO:0000256" key="1">
    <source>
        <dbReference type="SAM" id="SignalP"/>
    </source>
</evidence>
<dbReference type="InterPro" id="IPR001283">
    <property type="entry name" value="CRISP-related"/>
</dbReference>
<proteinExistence type="evidence at transcript level"/>
<dbReference type="InterPro" id="IPR034113">
    <property type="entry name" value="SCP_GAPR1-like"/>
</dbReference>
<feature type="signal peptide" evidence="1">
    <location>
        <begin position="1"/>
        <end position="22"/>
    </location>
</feature>
<name>B1A0E4_9CNID</name>
<dbReference type="EMBL" id="EU410456">
    <property type="protein sequence ID" value="ABZ10815.1"/>
    <property type="molecule type" value="mRNA"/>
</dbReference>
<dbReference type="InterPro" id="IPR018244">
    <property type="entry name" value="Allrgn_V5/Tpx1_CS"/>
</dbReference>
<evidence type="ECO:0000313" key="3">
    <source>
        <dbReference type="EMBL" id="ABZ10815.1"/>
    </source>
</evidence>
<evidence type="ECO:0000259" key="2">
    <source>
        <dbReference type="SMART" id="SM00198"/>
    </source>
</evidence>
<keyword evidence="1" id="KW-0732">Signal</keyword>
<dbReference type="PANTHER" id="PTHR10334">
    <property type="entry name" value="CYSTEINE-RICH SECRETORY PROTEIN-RELATED"/>
    <property type="match status" value="1"/>
</dbReference>
<dbReference type="Gene3D" id="3.40.33.10">
    <property type="entry name" value="CAP"/>
    <property type="match status" value="1"/>
</dbReference>
<dbReference type="InterPro" id="IPR014044">
    <property type="entry name" value="CAP_dom"/>
</dbReference>
<dbReference type="InterPro" id="IPR002413">
    <property type="entry name" value="V5_allergen-like"/>
</dbReference>
<reference evidence="3" key="1">
    <citation type="submission" date="2008-01" db="EMBL/GenBank/DDBJ databases">
        <title>Identification, gene expression pattern and analysis of cubozoans cDNA transcripts coding for protein members of the ShK family.</title>
        <authorList>
            <person name="Avila-Soria G."/>
            <person name="Beltran V.H."/>
            <person name="Burnell J."/>
        </authorList>
    </citation>
    <scope>NUCLEOTIDE SEQUENCE</scope>
</reference>
<dbReference type="CDD" id="cd05382">
    <property type="entry name" value="CAP_GAPR1-like"/>
    <property type="match status" value="1"/>
</dbReference>
<sequence>MERIQIIVSISLLVFGIGYAKAGQVQIITDKNVCLHAHNALRALHRNTPSMTWDYVLQKQAEDYAKELARSGEVKHSSQLNQLQSGENIFKGSASCAYSCAKAVLSWYNEIKDYDFNSPGFSSATGHFTQVVWRASIKVGVGVATVKSGRMVTTVIVGRYKARGNFGDSQNYRRNVLQRLPGTSVPSLASLDPKAGCNSGGSNNNKGTSSGNNGQPRVYYERRIIRNGRQTIIITIRRQRPQKDACADVLGDCMNLKRNGVCDTAGKELCKKTCNAC</sequence>
<dbReference type="Pfam" id="PF00188">
    <property type="entry name" value="CAP"/>
    <property type="match status" value="1"/>
</dbReference>
<feature type="domain" description="SCP" evidence="2">
    <location>
        <begin position="29"/>
        <end position="168"/>
    </location>
</feature>